<accession>A0A918MG96</accession>
<comment type="caution">
    <text evidence="3">The sequence shown here is derived from an EMBL/GenBank/DDBJ whole genome shotgun (WGS) entry which is preliminary data.</text>
</comment>
<gene>
    <name evidence="3" type="ORF">GCM10007383_02890</name>
</gene>
<reference evidence="3" key="2">
    <citation type="submission" date="2020-09" db="EMBL/GenBank/DDBJ databases">
        <authorList>
            <person name="Sun Q."/>
            <person name="Kim S."/>
        </authorList>
    </citation>
    <scope>NUCLEOTIDE SEQUENCE</scope>
    <source>
        <strain evidence="3">KCTC 12113</strain>
    </source>
</reference>
<keyword evidence="1" id="KW-0812">Transmembrane</keyword>
<evidence type="ECO:0000259" key="2">
    <source>
        <dbReference type="Pfam" id="PF07786"/>
    </source>
</evidence>
<evidence type="ECO:0000313" key="3">
    <source>
        <dbReference type="EMBL" id="GGW22517.1"/>
    </source>
</evidence>
<feature type="transmembrane region" description="Helical" evidence="1">
    <location>
        <begin position="215"/>
        <end position="241"/>
    </location>
</feature>
<protein>
    <recommendedName>
        <fullName evidence="2">Heparan-alpha-glucosaminide N-acetyltransferase catalytic domain-containing protein</fullName>
    </recommendedName>
</protein>
<proteinExistence type="predicted"/>
<keyword evidence="4" id="KW-1185">Reference proteome</keyword>
<feature type="transmembrane region" description="Helical" evidence="1">
    <location>
        <begin position="7"/>
        <end position="28"/>
    </location>
</feature>
<sequence>MGNTNLRLYFIDAIRAWAILMMLQGHFVDGLLDNGFRDNSNTYYSVWKYFRGVTAPVFFTVSGFIFTYLLIKGDKIGFANPRVKKGVKRGLQLIVIGYLLRLNFFGLLKGQIYGSFYLVDVLHCIGLSILGIIGIYLLTANRNKFLFPSILLIITLVLFVMEPYYKQYSHHYLPSLLANYLTKANGSVFTIMPWFGYASIGAFLSVWFHRFKSSIYLYPVAILSFTVIGTLLLFYSSGFFLKLSNLTGMALFSKVYLNNYLFIRLGDVFLVFAVFMLFRRFMTNSTLLKIGQSTLSIYVFHYIILYGSFTGLGVYYFLNNSLSPYIVIPGAMAFIIATTLLALKYEDNKVQIKLHLATGIKVVQDKAASLIGMESLPSAKIIWSKSKLSLQRLFRLVKN</sequence>
<feature type="domain" description="Heparan-alpha-glucosaminide N-acetyltransferase catalytic" evidence="2">
    <location>
        <begin position="7"/>
        <end position="229"/>
    </location>
</feature>
<feature type="transmembrane region" description="Helical" evidence="1">
    <location>
        <begin position="48"/>
        <end position="71"/>
    </location>
</feature>
<dbReference type="Pfam" id="PF07786">
    <property type="entry name" value="HGSNAT_cat"/>
    <property type="match status" value="1"/>
</dbReference>
<name>A0A918MG96_9FLAO</name>
<evidence type="ECO:0000313" key="4">
    <source>
        <dbReference type="Proteomes" id="UP000634668"/>
    </source>
</evidence>
<dbReference type="AlphaFoldDB" id="A0A918MG96"/>
<dbReference type="Proteomes" id="UP000634668">
    <property type="component" value="Unassembled WGS sequence"/>
</dbReference>
<reference evidence="3" key="1">
    <citation type="journal article" date="2014" name="Int. J. Syst. Evol. Microbiol.">
        <title>Complete genome sequence of Corynebacterium casei LMG S-19264T (=DSM 44701T), isolated from a smear-ripened cheese.</title>
        <authorList>
            <consortium name="US DOE Joint Genome Institute (JGI-PGF)"/>
            <person name="Walter F."/>
            <person name="Albersmeier A."/>
            <person name="Kalinowski J."/>
            <person name="Ruckert C."/>
        </authorList>
    </citation>
    <scope>NUCLEOTIDE SEQUENCE</scope>
    <source>
        <strain evidence="3">KCTC 12113</strain>
    </source>
</reference>
<dbReference type="InterPro" id="IPR012429">
    <property type="entry name" value="HGSNAT_cat"/>
</dbReference>
<feature type="transmembrane region" description="Helical" evidence="1">
    <location>
        <begin position="185"/>
        <end position="208"/>
    </location>
</feature>
<feature type="transmembrane region" description="Helical" evidence="1">
    <location>
        <begin position="324"/>
        <end position="343"/>
    </location>
</feature>
<feature type="transmembrane region" description="Helical" evidence="1">
    <location>
        <begin position="299"/>
        <end position="318"/>
    </location>
</feature>
<keyword evidence="1" id="KW-0472">Membrane</keyword>
<feature type="transmembrane region" description="Helical" evidence="1">
    <location>
        <begin position="91"/>
        <end position="108"/>
    </location>
</feature>
<feature type="transmembrane region" description="Helical" evidence="1">
    <location>
        <begin position="261"/>
        <end position="278"/>
    </location>
</feature>
<keyword evidence="1" id="KW-1133">Transmembrane helix</keyword>
<organism evidence="3 4">
    <name type="scientific">Arenibacter certesii</name>
    <dbReference type="NCBI Taxonomy" id="228955"/>
    <lineage>
        <taxon>Bacteria</taxon>
        <taxon>Pseudomonadati</taxon>
        <taxon>Bacteroidota</taxon>
        <taxon>Flavobacteriia</taxon>
        <taxon>Flavobacteriales</taxon>
        <taxon>Flavobacteriaceae</taxon>
        <taxon>Arenibacter</taxon>
    </lineage>
</organism>
<feature type="transmembrane region" description="Helical" evidence="1">
    <location>
        <begin position="145"/>
        <end position="165"/>
    </location>
</feature>
<dbReference type="EMBL" id="BMWP01000001">
    <property type="protein sequence ID" value="GGW22517.1"/>
    <property type="molecule type" value="Genomic_DNA"/>
</dbReference>
<dbReference type="RefSeq" id="WP_026815269.1">
    <property type="nucleotide sequence ID" value="NZ_BMWP01000001.1"/>
</dbReference>
<evidence type="ECO:0000256" key="1">
    <source>
        <dbReference type="SAM" id="Phobius"/>
    </source>
</evidence>
<feature type="transmembrane region" description="Helical" evidence="1">
    <location>
        <begin position="114"/>
        <end position="138"/>
    </location>
</feature>